<evidence type="ECO:0000313" key="7">
    <source>
        <dbReference type="Proteomes" id="UP001630127"/>
    </source>
</evidence>
<dbReference type="GO" id="GO:0071554">
    <property type="term" value="P:cell wall organization or biogenesis"/>
    <property type="evidence" value="ECO:0007669"/>
    <property type="project" value="UniProtKB-ARBA"/>
</dbReference>
<evidence type="ECO:0000256" key="5">
    <source>
        <dbReference type="SAM" id="MobiDB-lite"/>
    </source>
</evidence>
<dbReference type="NCBIfam" id="TIGR01627">
    <property type="entry name" value="A_thal_3515"/>
    <property type="match status" value="1"/>
</dbReference>
<dbReference type="Pfam" id="PF21729">
    <property type="entry name" value="IRX15_IRX15L_GXM"/>
    <property type="match status" value="1"/>
</dbReference>
<dbReference type="InterPro" id="IPR006514">
    <property type="entry name" value="IRX15/GXM/AGM"/>
</dbReference>
<dbReference type="AlphaFoldDB" id="A0ABD2YA04"/>
<keyword evidence="7" id="KW-1185">Reference proteome</keyword>
<dbReference type="GO" id="GO:0000139">
    <property type="term" value="C:Golgi membrane"/>
    <property type="evidence" value="ECO:0007669"/>
    <property type="project" value="UniProtKB-SubCell"/>
</dbReference>
<keyword evidence="3" id="KW-1133">Transmembrane helix</keyword>
<protein>
    <recommendedName>
        <fullName evidence="8">Polysaccharide biosynthesis domain-containing protein</fullName>
    </recommendedName>
</protein>
<accession>A0ABD2YA04</accession>
<sequence length="318" mass="35877">MPPEVTLYRPLVSHLTPLNFSISTKPGQRQSLLHHKYCKGSEGKMSLLNKKKLIPILVFVLSCASVFRLLKLTIVTSSTTRPPRGLSPSHHKTASHYEKDQEPSKNHSISHVNSNYLTEKEMGFLLDLISHKSPCNLLVFGLEYQYSTLVSINVGGLTIFLEDNVEKLSTINTTNNTLVYKLEYPTLAKDAYKLLKHARKSKDCSPFSGLLRKSRCKLALKQLPSIIYELKWDVVVVDGPDGHKPECPGRMASIYTASLLARKNYGNVTNVVVHDIDRMIEMWFSWEFLCENNLVSSKGKFWNFGIVGEPNATTFCSK</sequence>
<reference evidence="6 7" key="1">
    <citation type="submission" date="2024-11" db="EMBL/GenBank/DDBJ databases">
        <title>A near-complete genome assembly of Cinchona calisaya.</title>
        <authorList>
            <person name="Lian D.C."/>
            <person name="Zhao X.W."/>
            <person name="Wei L."/>
        </authorList>
    </citation>
    <scope>NUCLEOTIDE SEQUENCE [LARGE SCALE GENOMIC DNA]</scope>
    <source>
        <tissue evidence="6">Nenye</tissue>
    </source>
</reference>
<name>A0ABD2YA04_9GENT</name>
<dbReference type="PANTHER" id="PTHR31444">
    <property type="entry name" value="OS11G0490100 PROTEIN"/>
    <property type="match status" value="1"/>
</dbReference>
<evidence type="ECO:0000256" key="2">
    <source>
        <dbReference type="ARBA" id="ARBA00022692"/>
    </source>
</evidence>
<proteinExistence type="predicted"/>
<dbReference type="EMBL" id="JBJUIK010000015">
    <property type="protein sequence ID" value="KAL3502443.1"/>
    <property type="molecule type" value="Genomic_DNA"/>
</dbReference>
<feature type="region of interest" description="Disordered" evidence="5">
    <location>
        <begin position="79"/>
        <end position="109"/>
    </location>
</feature>
<feature type="compositionally biased region" description="Basic and acidic residues" evidence="5">
    <location>
        <begin position="95"/>
        <end position="105"/>
    </location>
</feature>
<evidence type="ECO:0000256" key="3">
    <source>
        <dbReference type="ARBA" id="ARBA00022989"/>
    </source>
</evidence>
<evidence type="ECO:0000256" key="4">
    <source>
        <dbReference type="ARBA" id="ARBA00023136"/>
    </source>
</evidence>
<evidence type="ECO:0000313" key="6">
    <source>
        <dbReference type="EMBL" id="KAL3502443.1"/>
    </source>
</evidence>
<gene>
    <name evidence="6" type="ORF">ACH5RR_036892</name>
</gene>
<dbReference type="Proteomes" id="UP001630127">
    <property type="component" value="Unassembled WGS sequence"/>
</dbReference>
<keyword evidence="4" id="KW-0472">Membrane</keyword>
<comment type="subcellular location">
    <subcellularLocation>
        <location evidence="1">Golgi apparatus membrane</location>
        <topology evidence="1">Single-pass membrane protein</topology>
    </subcellularLocation>
</comment>
<keyword evidence="2" id="KW-0812">Transmembrane</keyword>
<evidence type="ECO:0008006" key="8">
    <source>
        <dbReference type="Google" id="ProtNLM"/>
    </source>
</evidence>
<organism evidence="6 7">
    <name type="scientific">Cinchona calisaya</name>
    <dbReference type="NCBI Taxonomy" id="153742"/>
    <lineage>
        <taxon>Eukaryota</taxon>
        <taxon>Viridiplantae</taxon>
        <taxon>Streptophyta</taxon>
        <taxon>Embryophyta</taxon>
        <taxon>Tracheophyta</taxon>
        <taxon>Spermatophyta</taxon>
        <taxon>Magnoliopsida</taxon>
        <taxon>eudicotyledons</taxon>
        <taxon>Gunneridae</taxon>
        <taxon>Pentapetalae</taxon>
        <taxon>asterids</taxon>
        <taxon>lamiids</taxon>
        <taxon>Gentianales</taxon>
        <taxon>Rubiaceae</taxon>
        <taxon>Cinchonoideae</taxon>
        <taxon>Cinchoneae</taxon>
        <taxon>Cinchona</taxon>
    </lineage>
</organism>
<evidence type="ECO:0000256" key="1">
    <source>
        <dbReference type="ARBA" id="ARBA00004194"/>
    </source>
</evidence>
<comment type="caution">
    <text evidence="6">The sequence shown here is derived from an EMBL/GenBank/DDBJ whole genome shotgun (WGS) entry which is preliminary data.</text>
</comment>